<protein>
    <submittedName>
        <fullName evidence="1">Uncharacterized protein</fullName>
    </submittedName>
</protein>
<organism evidence="1 2">
    <name type="scientific">Anaeroplasma bactoclasticum</name>
    <dbReference type="NCBI Taxonomy" id="2088"/>
    <lineage>
        <taxon>Bacteria</taxon>
        <taxon>Bacillati</taxon>
        <taxon>Mycoplasmatota</taxon>
        <taxon>Mollicutes</taxon>
        <taxon>Anaeroplasmatales</taxon>
        <taxon>Anaeroplasmataceae</taxon>
        <taxon>Anaeroplasma</taxon>
    </lineage>
</organism>
<keyword evidence="2" id="KW-1185">Reference proteome</keyword>
<name>A0A397RUC4_9MOLU</name>
<sequence length="167" mass="19556">MKVLQTANELRLEHMQMYFGSRDEFKIELPLESPIVQDVIQEINKKLNDDLETETLLMENTDIDRNLYSFLRTFDVLEEGMSFKTFSLNDQPKRELILDEVAIQMVTRFRLVRKPIKGMEVFALTPLTSVLQHGLVYYDLDILNQYVFDIVSFLCNHGFAIVTDINN</sequence>
<dbReference type="Proteomes" id="UP000266506">
    <property type="component" value="Unassembled WGS sequence"/>
</dbReference>
<dbReference type="InParanoid" id="A0A397RUC4"/>
<reference evidence="1 2" key="1">
    <citation type="submission" date="2018-08" db="EMBL/GenBank/DDBJ databases">
        <title>Genomic Encyclopedia of Archaeal and Bacterial Type Strains, Phase II (KMG-II): from individual species to whole genera.</title>
        <authorList>
            <person name="Goeker M."/>
        </authorList>
    </citation>
    <scope>NUCLEOTIDE SEQUENCE [LARGE SCALE GENOMIC DNA]</scope>
    <source>
        <strain evidence="1 2">ATCC 27112</strain>
    </source>
</reference>
<dbReference type="RefSeq" id="WP_119016088.1">
    <property type="nucleotide sequence ID" value="NZ_QXEV01000007.1"/>
</dbReference>
<comment type="caution">
    <text evidence="1">The sequence shown here is derived from an EMBL/GenBank/DDBJ whole genome shotgun (WGS) entry which is preliminary data.</text>
</comment>
<dbReference type="EMBL" id="QXEV01000007">
    <property type="protein sequence ID" value="RIA77783.1"/>
    <property type="molecule type" value="Genomic_DNA"/>
</dbReference>
<evidence type="ECO:0000313" key="2">
    <source>
        <dbReference type="Proteomes" id="UP000266506"/>
    </source>
</evidence>
<gene>
    <name evidence="1" type="ORF">EI71_00937</name>
</gene>
<dbReference type="AlphaFoldDB" id="A0A397RUC4"/>
<accession>A0A397RUC4</accession>
<evidence type="ECO:0000313" key="1">
    <source>
        <dbReference type="EMBL" id="RIA77783.1"/>
    </source>
</evidence>
<proteinExistence type="predicted"/>